<dbReference type="Gene3D" id="3.40.50.1100">
    <property type="match status" value="2"/>
</dbReference>
<dbReference type="Pfam" id="PF00291">
    <property type="entry name" value="PALP"/>
    <property type="match status" value="1"/>
</dbReference>
<dbReference type="EMBL" id="VIGC01000050">
    <property type="protein sequence ID" value="TQE93130.1"/>
    <property type="molecule type" value="Genomic_DNA"/>
</dbReference>
<dbReference type="GO" id="GO:0006567">
    <property type="term" value="P:L-threonine catabolic process"/>
    <property type="evidence" value="ECO:0007669"/>
    <property type="project" value="TreeGrafter"/>
</dbReference>
<comment type="caution">
    <text evidence="5">The sequence shown here is derived from an EMBL/GenBank/DDBJ whole genome shotgun (WGS) entry which is preliminary data.</text>
</comment>
<name>A0A540V8M7_9CHLR</name>
<dbReference type="PANTHER" id="PTHR48078:SF6">
    <property type="entry name" value="L-THREONINE DEHYDRATASE CATABOLIC TDCB"/>
    <property type="match status" value="1"/>
</dbReference>
<protein>
    <submittedName>
        <fullName evidence="5">Pyridoxal-phosphate dependent enzyme</fullName>
    </submittedName>
</protein>
<organism evidence="5 6">
    <name type="scientific">Litorilinea aerophila</name>
    <dbReference type="NCBI Taxonomy" id="1204385"/>
    <lineage>
        <taxon>Bacteria</taxon>
        <taxon>Bacillati</taxon>
        <taxon>Chloroflexota</taxon>
        <taxon>Caldilineae</taxon>
        <taxon>Caldilineales</taxon>
        <taxon>Caldilineaceae</taxon>
        <taxon>Litorilinea</taxon>
    </lineage>
</organism>
<evidence type="ECO:0000259" key="4">
    <source>
        <dbReference type="Pfam" id="PF00291"/>
    </source>
</evidence>
<gene>
    <name evidence="5" type="ORF">FKZ61_22775</name>
</gene>
<sequence>MRCLRCGTTYRVGELDYVCSCRPNTGSDLGTLDVIYDYQALAQAIPPGQLMADPDRGIGRFWPLLPLARRESLPPLPVGDTPLLAVPRLADSLGLRHLFIKDDGRNPSASLKDRASAIAVARAREQGAAVVATASTGNAAAALAVLSAAAGQPNVIFVPKAAPPAKIAQLLVHGSLVLAVDGSYDQAYDLCLAACREFGWYNRSTGYNPYMTEGKKTVSLEIGAQLAQAQTDLAGPAPFLAPDAVFVSVGDGCILGGVHKGFQDLLALGWIDRMPRLYGVQSTRSAALYNAWRAGREVPAPVEATTRADSISVDAPRDPFKALRAVRETGGAFLAVPDEAILAAILPLARLAGVFAEPAGAAALAGLAQAVEQGLVRPDETVVVINTGSGLKDVGAAMEAGGAPVVIPPTLEAVRKALADSSGRRPQD</sequence>
<dbReference type="InterPro" id="IPR050147">
    <property type="entry name" value="Ser/Thr_Dehydratase"/>
</dbReference>
<dbReference type="GO" id="GO:0006565">
    <property type="term" value="P:L-serine catabolic process"/>
    <property type="evidence" value="ECO:0007669"/>
    <property type="project" value="TreeGrafter"/>
</dbReference>
<evidence type="ECO:0000256" key="3">
    <source>
        <dbReference type="ARBA" id="ARBA00023239"/>
    </source>
</evidence>
<dbReference type="SUPFAM" id="SSF53686">
    <property type="entry name" value="Tryptophan synthase beta subunit-like PLP-dependent enzymes"/>
    <property type="match status" value="1"/>
</dbReference>
<dbReference type="Proteomes" id="UP000317371">
    <property type="component" value="Unassembled WGS sequence"/>
</dbReference>
<dbReference type="GO" id="GO:0009097">
    <property type="term" value="P:isoleucine biosynthetic process"/>
    <property type="evidence" value="ECO:0007669"/>
    <property type="project" value="TreeGrafter"/>
</dbReference>
<dbReference type="InterPro" id="IPR001926">
    <property type="entry name" value="TrpB-like_PALP"/>
</dbReference>
<evidence type="ECO:0000313" key="6">
    <source>
        <dbReference type="Proteomes" id="UP000317371"/>
    </source>
</evidence>
<dbReference type="PANTHER" id="PTHR48078">
    <property type="entry name" value="THREONINE DEHYDRATASE, MITOCHONDRIAL-RELATED"/>
    <property type="match status" value="1"/>
</dbReference>
<keyword evidence="6" id="KW-1185">Reference proteome</keyword>
<dbReference type="GO" id="GO:0003941">
    <property type="term" value="F:L-serine ammonia-lyase activity"/>
    <property type="evidence" value="ECO:0007669"/>
    <property type="project" value="TreeGrafter"/>
</dbReference>
<accession>A0A540V8M7</accession>
<dbReference type="OrthoDB" id="9778118at2"/>
<comment type="cofactor">
    <cofactor evidence="1">
        <name>pyridoxal 5'-phosphate</name>
        <dbReference type="ChEBI" id="CHEBI:597326"/>
    </cofactor>
</comment>
<feature type="domain" description="Tryptophan synthase beta chain-like PALP" evidence="4">
    <location>
        <begin position="77"/>
        <end position="388"/>
    </location>
</feature>
<keyword evidence="2" id="KW-0663">Pyridoxal phosphate</keyword>
<evidence type="ECO:0000256" key="2">
    <source>
        <dbReference type="ARBA" id="ARBA00022898"/>
    </source>
</evidence>
<evidence type="ECO:0000256" key="1">
    <source>
        <dbReference type="ARBA" id="ARBA00001933"/>
    </source>
</evidence>
<dbReference type="AlphaFoldDB" id="A0A540V8M7"/>
<reference evidence="5 6" key="1">
    <citation type="submission" date="2019-06" db="EMBL/GenBank/DDBJ databases">
        <title>Genome sequence of Litorilinea aerophila BAA-2444.</title>
        <authorList>
            <person name="Maclea K.S."/>
            <person name="Maurais E.G."/>
            <person name="Iannazzi L.C."/>
        </authorList>
    </citation>
    <scope>NUCLEOTIDE SEQUENCE [LARGE SCALE GENOMIC DNA]</scope>
    <source>
        <strain evidence="5 6">ATCC BAA-2444</strain>
    </source>
</reference>
<dbReference type="GO" id="GO:0004794">
    <property type="term" value="F:threonine deaminase activity"/>
    <property type="evidence" value="ECO:0007669"/>
    <property type="project" value="TreeGrafter"/>
</dbReference>
<dbReference type="InterPro" id="IPR036052">
    <property type="entry name" value="TrpB-like_PALP_sf"/>
</dbReference>
<proteinExistence type="predicted"/>
<dbReference type="InParanoid" id="A0A540V8M7"/>
<keyword evidence="3" id="KW-0456">Lyase</keyword>
<evidence type="ECO:0000313" key="5">
    <source>
        <dbReference type="EMBL" id="TQE93130.1"/>
    </source>
</evidence>